<evidence type="ECO:0000256" key="3">
    <source>
        <dbReference type="ARBA" id="ARBA00022989"/>
    </source>
</evidence>
<feature type="transmembrane region" description="Helical" evidence="5">
    <location>
        <begin position="171"/>
        <end position="189"/>
    </location>
</feature>
<dbReference type="Pfam" id="PF04932">
    <property type="entry name" value="Wzy_C"/>
    <property type="match status" value="1"/>
</dbReference>
<feature type="transmembrane region" description="Helical" evidence="5">
    <location>
        <begin position="361"/>
        <end position="379"/>
    </location>
</feature>
<dbReference type="PANTHER" id="PTHR37422">
    <property type="entry name" value="TEICHURONIC ACID BIOSYNTHESIS PROTEIN TUAE"/>
    <property type="match status" value="1"/>
</dbReference>
<feature type="transmembrane region" description="Helical" evidence="5">
    <location>
        <begin position="236"/>
        <end position="253"/>
    </location>
</feature>
<dbReference type="AlphaFoldDB" id="Q47DD3"/>
<dbReference type="eggNOG" id="COG3307">
    <property type="taxonomic scope" value="Bacteria"/>
</dbReference>
<keyword evidence="4 5" id="KW-0472">Membrane</keyword>
<feature type="domain" description="DUF5935" evidence="7">
    <location>
        <begin position="1"/>
        <end position="186"/>
    </location>
</feature>
<feature type="transmembrane region" description="Helical" evidence="5">
    <location>
        <begin position="319"/>
        <end position="340"/>
    </location>
</feature>
<evidence type="ECO:0000313" key="8">
    <source>
        <dbReference type="EMBL" id="AAZ47148.1"/>
    </source>
</evidence>
<dbReference type="NCBIfam" id="TIGR03097">
    <property type="entry name" value="PEP_O_lig_1"/>
    <property type="match status" value="1"/>
</dbReference>
<dbReference type="STRING" id="159087.Daro_2412"/>
<dbReference type="GO" id="GO:0016020">
    <property type="term" value="C:membrane"/>
    <property type="evidence" value="ECO:0007669"/>
    <property type="project" value="UniProtKB-SubCell"/>
</dbReference>
<feature type="transmembrane region" description="Helical" evidence="5">
    <location>
        <begin position="385"/>
        <end position="405"/>
    </location>
</feature>
<dbReference type="Pfam" id="PF19358">
    <property type="entry name" value="DUF5935"/>
    <property type="match status" value="1"/>
</dbReference>
<feature type="transmembrane region" description="Helical" evidence="5">
    <location>
        <begin position="43"/>
        <end position="62"/>
    </location>
</feature>
<accession>Q47DD3</accession>
<gene>
    <name evidence="8" type="ordered locus">Daro_2412</name>
</gene>
<feature type="transmembrane region" description="Helical" evidence="5">
    <location>
        <begin position="100"/>
        <end position="120"/>
    </location>
</feature>
<evidence type="ECO:0000259" key="7">
    <source>
        <dbReference type="Pfam" id="PF19358"/>
    </source>
</evidence>
<dbReference type="PANTHER" id="PTHR37422:SF13">
    <property type="entry name" value="LIPOPOLYSACCHARIDE BIOSYNTHESIS PROTEIN PA4999-RELATED"/>
    <property type="match status" value="1"/>
</dbReference>
<proteinExistence type="predicted"/>
<dbReference type="OrthoDB" id="9772644at2"/>
<dbReference type="InterPro" id="IPR045979">
    <property type="entry name" value="DUF5935"/>
</dbReference>
<evidence type="ECO:0000256" key="5">
    <source>
        <dbReference type="SAM" id="Phobius"/>
    </source>
</evidence>
<organism evidence="8">
    <name type="scientific">Dechloromonas aromatica (strain RCB)</name>
    <dbReference type="NCBI Taxonomy" id="159087"/>
    <lineage>
        <taxon>Bacteria</taxon>
        <taxon>Pseudomonadati</taxon>
        <taxon>Pseudomonadota</taxon>
        <taxon>Betaproteobacteria</taxon>
        <taxon>Rhodocyclales</taxon>
        <taxon>Azonexaceae</taxon>
        <taxon>Dechloromonas</taxon>
    </lineage>
</organism>
<name>Q47DD3_DECAR</name>
<sequence>MRDVIVVSMVLVLAVMALRRPWIGVLLWTWLSLMNPHRFTWGFAYDAPLAAIAAVATLLGLFMTKERQSPFKGAPVGIFAAFAIWITLSWLFGVDTDGDYLQWSKVMKIYFMTFIALALLQTKHHIIAFAWVAAASLAILGAKGGVFTILHGGSFRVWGPPGSFIEDNNEFALALIITIPLLHFLQLQATNKWVRHGLSATMFLCAASALGSHSRGGLLAIAAMGAMLWWRSRRKGATSLLILVFLMAMLPMMPEEWWSRMETIGTYEEDQSAQGRLYAWGVAWAVAKHELFGAGMSYQHGSIFALYGDGAGPIAAHSIYFQVLGNHGFVGLFIFVCLWFSTYRYGGWLNKHAISIPEAKWAANLGGMVQVALVGYAVGGAFLSLAYFDLPYYMMVLVVIARNWVETKAWEREPKIPFLEYAGLRKPKPSPATSLPTQRIAKGY</sequence>
<dbReference type="KEGG" id="dar:Daro_2412"/>
<feature type="transmembrane region" description="Helical" evidence="5">
    <location>
        <begin position="127"/>
        <end position="151"/>
    </location>
</feature>
<comment type="subcellular location">
    <subcellularLocation>
        <location evidence="1">Membrane</location>
        <topology evidence="1">Multi-pass membrane protein</topology>
    </subcellularLocation>
</comment>
<feature type="domain" description="O-antigen ligase-related" evidence="6">
    <location>
        <begin position="201"/>
        <end position="336"/>
    </location>
</feature>
<dbReference type="EMBL" id="CP000089">
    <property type="protein sequence ID" value="AAZ47148.1"/>
    <property type="molecule type" value="Genomic_DNA"/>
</dbReference>
<evidence type="ECO:0008006" key="9">
    <source>
        <dbReference type="Google" id="ProtNLM"/>
    </source>
</evidence>
<evidence type="ECO:0000259" key="6">
    <source>
        <dbReference type="Pfam" id="PF04932"/>
    </source>
</evidence>
<dbReference type="InterPro" id="IPR007016">
    <property type="entry name" value="O-antigen_ligase-rel_domated"/>
</dbReference>
<protein>
    <recommendedName>
        <fullName evidence="9">O-antigen polymerase</fullName>
    </recommendedName>
</protein>
<evidence type="ECO:0000256" key="4">
    <source>
        <dbReference type="ARBA" id="ARBA00023136"/>
    </source>
</evidence>
<keyword evidence="3 5" id="KW-1133">Transmembrane helix</keyword>
<evidence type="ECO:0000256" key="2">
    <source>
        <dbReference type="ARBA" id="ARBA00022692"/>
    </source>
</evidence>
<dbReference type="InterPro" id="IPR017528">
    <property type="entry name" value="CHP03097O-antigen_lig-rel"/>
</dbReference>
<dbReference type="HOGENOM" id="CLU_052176_0_0_4"/>
<reference evidence="8" key="1">
    <citation type="submission" date="2005-08" db="EMBL/GenBank/DDBJ databases">
        <title>Complete sequence of Dechloromonas aromatica RCB.</title>
        <authorList>
            <person name="Salinero K.K."/>
            <person name="Copeland A."/>
            <person name="Lucas S."/>
            <person name="Lapidus A."/>
            <person name="Barry K."/>
            <person name="Detter J.C."/>
            <person name="Glavina T."/>
            <person name="Hammon N."/>
            <person name="Israni S."/>
            <person name="Pitluck S."/>
            <person name="Di Bartolo G."/>
            <person name="Trong S."/>
            <person name="Schmutz J."/>
            <person name="Larimer F."/>
            <person name="Land M."/>
            <person name="Ivanova N."/>
            <person name="Richardson P."/>
        </authorList>
    </citation>
    <scope>NUCLEOTIDE SEQUENCE</scope>
    <source>
        <strain evidence="8">RCB</strain>
    </source>
</reference>
<evidence type="ECO:0000256" key="1">
    <source>
        <dbReference type="ARBA" id="ARBA00004141"/>
    </source>
</evidence>
<dbReference type="InterPro" id="IPR051533">
    <property type="entry name" value="WaaL-like"/>
</dbReference>
<feature type="transmembrane region" description="Helical" evidence="5">
    <location>
        <begin position="74"/>
        <end position="94"/>
    </location>
</feature>
<keyword evidence="2 5" id="KW-0812">Transmembrane</keyword>